<organism evidence="1 2">
    <name type="scientific">Mitsuokella multacida DSM 20544</name>
    <dbReference type="NCBI Taxonomy" id="500635"/>
    <lineage>
        <taxon>Bacteria</taxon>
        <taxon>Bacillati</taxon>
        <taxon>Bacillota</taxon>
        <taxon>Negativicutes</taxon>
        <taxon>Selenomonadales</taxon>
        <taxon>Selenomonadaceae</taxon>
        <taxon>Mitsuokella</taxon>
    </lineage>
</organism>
<protein>
    <submittedName>
        <fullName evidence="1">Uncharacterized protein</fullName>
    </submittedName>
</protein>
<dbReference type="HOGENOM" id="CLU_3292503_0_0_9"/>
<evidence type="ECO:0000313" key="1">
    <source>
        <dbReference type="EMBL" id="EEX70055.1"/>
    </source>
</evidence>
<evidence type="ECO:0000313" key="2">
    <source>
        <dbReference type="Proteomes" id="UP000003671"/>
    </source>
</evidence>
<reference evidence="1" key="1">
    <citation type="submission" date="2009-09" db="EMBL/GenBank/DDBJ databases">
        <authorList>
            <person name="Weinstock G."/>
            <person name="Sodergren E."/>
            <person name="Clifton S."/>
            <person name="Fulton L."/>
            <person name="Fulton B."/>
            <person name="Courtney L."/>
            <person name="Fronick C."/>
            <person name="Harrison M."/>
            <person name="Strong C."/>
            <person name="Farmer C."/>
            <person name="Delahaunty K."/>
            <person name="Markovic C."/>
            <person name="Hall O."/>
            <person name="Minx P."/>
            <person name="Tomlinson C."/>
            <person name="Mitreva M."/>
            <person name="Nelson J."/>
            <person name="Hou S."/>
            <person name="Wollam A."/>
            <person name="Pepin K.H."/>
            <person name="Johnson M."/>
            <person name="Bhonagiri V."/>
            <person name="Nash W.E."/>
            <person name="Warren W."/>
            <person name="Chinwalla A."/>
            <person name="Mardis E.R."/>
            <person name="Wilson R.K."/>
        </authorList>
    </citation>
    <scope>NUCLEOTIDE SEQUENCE [LARGE SCALE GENOMIC DNA]</scope>
    <source>
        <strain evidence="1">DSM 20544</strain>
    </source>
</reference>
<dbReference type="Proteomes" id="UP000003671">
    <property type="component" value="Unassembled WGS sequence"/>
</dbReference>
<name>C9KJI9_9FIRM</name>
<dbReference type="EMBL" id="ABWK02000001">
    <property type="protein sequence ID" value="EEX70055.1"/>
    <property type="molecule type" value="Genomic_DNA"/>
</dbReference>
<dbReference type="AlphaFoldDB" id="C9KJI9"/>
<accession>C9KJI9</accession>
<keyword evidence="2" id="KW-1185">Reference proteome</keyword>
<comment type="caution">
    <text evidence="1">The sequence shown here is derived from an EMBL/GenBank/DDBJ whole genome shotgun (WGS) entry which is preliminary data.</text>
</comment>
<proteinExistence type="predicted"/>
<sequence>MYFQKKDMNEKMDSWIYQGIKGYMVSLLVEKYGLTVKRES</sequence>
<gene>
    <name evidence="1" type="ORF">MITSMUL_03188</name>
</gene>